<dbReference type="EMBL" id="SWFS01000049">
    <property type="protein sequence ID" value="KAA8917298.1"/>
    <property type="molecule type" value="Genomic_DNA"/>
</dbReference>
<dbReference type="Gene3D" id="3.40.30.10">
    <property type="entry name" value="Glutaredoxin"/>
    <property type="match status" value="1"/>
</dbReference>
<dbReference type="PROSITE" id="PS51352">
    <property type="entry name" value="THIOREDOXIN_2"/>
    <property type="match status" value="1"/>
</dbReference>
<feature type="domain" description="Thioredoxin" evidence="2">
    <location>
        <begin position="1"/>
        <end position="110"/>
    </location>
</feature>
<dbReference type="InterPro" id="IPR037047">
    <property type="entry name" value="PITH_dom_sf"/>
</dbReference>
<dbReference type="VEuPathDB" id="FungiDB:TRICI_000547"/>
<evidence type="ECO:0000313" key="5">
    <source>
        <dbReference type="Proteomes" id="UP000761534"/>
    </source>
</evidence>
<keyword evidence="5" id="KW-1185">Reference proteome</keyword>
<dbReference type="PRINTS" id="PR00421">
    <property type="entry name" value="THIOREDOXIN"/>
</dbReference>
<dbReference type="OrthoDB" id="2121326at2759"/>
<dbReference type="FunFam" id="3.40.30.10:FF:000245">
    <property type="entry name" value="Thioredoxin"/>
    <property type="match status" value="1"/>
</dbReference>
<keyword evidence="1" id="KW-1015">Disulfide bond</keyword>
<evidence type="ECO:0000259" key="3">
    <source>
        <dbReference type="PROSITE" id="PS51532"/>
    </source>
</evidence>
<dbReference type="CDD" id="cd02947">
    <property type="entry name" value="TRX_family"/>
    <property type="match status" value="1"/>
</dbReference>
<dbReference type="PROSITE" id="PS00194">
    <property type="entry name" value="THIOREDOXIN_1"/>
    <property type="match status" value="1"/>
</dbReference>
<dbReference type="InterPro" id="IPR008979">
    <property type="entry name" value="Galactose-bd-like_sf"/>
</dbReference>
<comment type="caution">
    <text evidence="4">The sequence shown here is derived from an EMBL/GenBank/DDBJ whole genome shotgun (WGS) entry which is preliminary data.</text>
</comment>
<evidence type="ECO:0000313" key="4">
    <source>
        <dbReference type="EMBL" id="KAA8917298.1"/>
    </source>
</evidence>
<feature type="non-terminal residue" evidence="4">
    <location>
        <position position="1"/>
    </location>
</feature>
<evidence type="ECO:0000259" key="2">
    <source>
        <dbReference type="PROSITE" id="PS51352"/>
    </source>
</evidence>
<reference evidence="4" key="1">
    <citation type="journal article" date="2019" name="G3 (Bethesda)">
        <title>Genome Assemblies of Two Rare Opportunistic Yeast Pathogens: Diutina rugosa (syn. Candida rugosa) and Trichomonascus ciferrii (syn. Candida ciferrii).</title>
        <authorList>
            <person name="Mixao V."/>
            <person name="Saus E."/>
            <person name="Hansen A.P."/>
            <person name="Lass-Florl C."/>
            <person name="Gabaldon T."/>
        </authorList>
    </citation>
    <scope>NUCLEOTIDE SEQUENCE</scope>
    <source>
        <strain evidence="4">CBS 4856</strain>
    </source>
</reference>
<organism evidence="4 5">
    <name type="scientific">Trichomonascus ciferrii</name>
    <dbReference type="NCBI Taxonomy" id="44093"/>
    <lineage>
        <taxon>Eukaryota</taxon>
        <taxon>Fungi</taxon>
        <taxon>Dikarya</taxon>
        <taxon>Ascomycota</taxon>
        <taxon>Saccharomycotina</taxon>
        <taxon>Dipodascomycetes</taxon>
        <taxon>Dipodascales</taxon>
        <taxon>Trichomonascaceae</taxon>
        <taxon>Trichomonascus</taxon>
        <taxon>Trichomonascus ciferrii complex</taxon>
    </lineage>
</organism>
<dbReference type="Pfam" id="PF06201">
    <property type="entry name" value="PITH"/>
    <property type="match status" value="1"/>
</dbReference>
<dbReference type="InterPro" id="IPR036249">
    <property type="entry name" value="Thioredoxin-like_sf"/>
</dbReference>
<sequence length="310" mass="34166">WRLVSKNMHQVKTQGEFDEKLGAKELAVVKFTASWCGPCKAIAPVVEQLARKYPQVEFFEVDVDQSKDIAQKYGVTAMPTFVYFQSQSEVNRVRGADPDGIAKALKELAGGGDANEAAASSTLLTSEEQKKYIPKGFDILNDLVHFGEAEILNVKQGSIRTLFDPANTEETQVMSDADSQILTYTPFNNKTKVYSLLLKVGKLPSEAEQIAEDEEDQPPTKMKVWANTTSIISFDDAAAGAKALHQGDLPEPDENGWIEIKLRYVLFQNVTSIVIFLDGEDEDASTVVQRIAIIGDKGESKDQGKLESVE</sequence>
<dbReference type="InterPro" id="IPR013766">
    <property type="entry name" value="Thioredoxin_domain"/>
</dbReference>
<dbReference type="PROSITE" id="PS51532">
    <property type="entry name" value="PITH"/>
    <property type="match status" value="1"/>
</dbReference>
<dbReference type="SUPFAM" id="SSF49785">
    <property type="entry name" value="Galactose-binding domain-like"/>
    <property type="match status" value="1"/>
</dbReference>
<name>A0A642VD40_9ASCO</name>
<dbReference type="Pfam" id="PF00085">
    <property type="entry name" value="Thioredoxin"/>
    <property type="match status" value="1"/>
</dbReference>
<evidence type="ECO:0008006" key="6">
    <source>
        <dbReference type="Google" id="ProtNLM"/>
    </source>
</evidence>
<dbReference type="InterPro" id="IPR010400">
    <property type="entry name" value="PITH_dom"/>
</dbReference>
<accession>A0A642VD40</accession>
<dbReference type="PANTHER" id="PTHR46115">
    <property type="entry name" value="THIOREDOXIN-LIKE PROTEIN 1"/>
    <property type="match status" value="1"/>
</dbReference>
<dbReference type="Proteomes" id="UP000761534">
    <property type="component" value="Unassembled WGS sequence"/>
</dbReference>
<dbReference type="GO" id="GO:0005737">
    <property type="term" value="C:cytoplasm"/>
    <property type="evidence" value="ECO:0007669"/>
    <property type="project" value="UniProtKB-ARBA"/>
</dbReference>
<dbReference type="Gene3D" id="2.60.120.470">
    <property type="entry name" value="PITH domain"/>
    <property type="match status" value="1"/>
</dbReference>
<protein>
    <recommendedName>
        <fullName evidence="6">Thioredoxin domain-containing protein</fullName>
    </recommendedName>
</protein>
<gene>
    <name evidence="4" type="ORF">TRICI_000547</name>
</gene>
<proteinExistence type="predicted"/>
<feature type="domain" description="PITH" evidence="3">
    <location>
        <begin position="129"/>
        <end position="310"/>
    </location>
</feature>
<dbReference type="InterPro" id="IPR017937">
    <property type="entry name" value="Thioredoxin_CS"/>
</dbReference>
<evidence type="ECO:0000256" key="1">
    <source>
        <dbReference type="ARBA" id="ARBA00023157"/>
    </source>
</evidence>
<dbReference type="AlphaFoldDB" id="A0A642VD40"/>
<dbReference type="SUPFAM" id="SSF52833">
    <property type="entry name" value="Thioredoxin-like"/>
    <property type="match status" value="1"/>
</dbReference>